<feature type="modified residue" description="4-aspartylphosphate" evidence="8">
    <location>
        <position position="55"/>
    </location>
</feature>
<comment type="caution">
    <text evidence="11">The sequence shown here is derived from an EMBL/GenBank/DDBJ whole genome shotgun (WGS) entry which is preliminary data.</text>
</comment>
<dbReference type="PROSITE" id="PS01124">
    <property type="entry name" value="HTH_ARAC_FAMILY_2"/>
    <property type="match status" value="1"/>
</dbReference>
<dbReference type="AlphaFoldDB" id="A0A7X5C0R0"/>
<evidence type="ECO:0000256" key="6">
    <source>
        <dbReference type="ARBA" id="ARBA00023125"/>
    </source>
</evidence>
<dbReference type="InterPro" id="IPR011006">
    <property type="entry name" value="CheY-like_superfamily"/>
</dbReference>
<dbReference type="GO" id="GO:0043565">
    <property type="term" value="F:sequence-specific DNA binding"/>
    <property type="evidence" value="ECO:0007669"/>
    <property type="project" value="InterPro"/>
</dbReference>
<evidence type="ECO:0000259" key="10">
    <source>
        <dbReference type="PROSITE" id="PS50110"/>
    </source>
</evidence>
<dbReference type="EMBL" id="JAAAMU010000015">
    <property type="protein sequence ID" value="NBC71987.1"/>
    <property type="molecule type" value="Genomic_DNA"/>
</dbReference>
<name>A0A7X5C0R0_9BACL</name>
<gene>
    <name evidence="11" type="ORF">GT003_23580</name>
</gene>
<dbReference type="GO" id="GO:0000160">
    <property type="term" value="P:phosphorelay signal transduction system"/>
    <property type="evidence" value="ECO:0007669"/>
    <property type="project" value="UniProtKB-KW"/>
</dbReference>
<dbReference type="Pfam" id="PF17853">
    <property type="entry name" value="GGDEF_2"/>
    <property type="match status" value="1"/>
</dbReference>
<dbReference type="PROSITE" id="PS00041">
    <property type="entry name" value="HTH_ARAC_FAMILY_1"/>
    <property type="match status" value="1"/>
</dbReference>
<dbReference type="PANTHER" id="PTHR42713">
    <property type="entry name" value="HISTIDINE KINASE-RELATED"/>
    <property type="match status" value="1"/>
</dbReference>
<dbReference type="GO" id="GO:0003700">
    <property type="term" value="F:DNA-binding transcription factor activity"/>
    <property type="evidence" value="ECO:0007669"/>
    <property type="project" value="InterPro"/>
</dbReference>
<dbReference type="Pfam" id="PF00072">
    <property type="entry name" value="Response_reg"/>
    <property type="match status" value="1"/>
</dbReference>
<proteinExistence type="predicted"/>
<evidence type="ECO:0000313" key="12">
    <source>
        <dbReference type="Proteomes" id="UP000558113"/>
    </source>
</evidence>
<organism evidence="11 12">
    <name type="scientific">Paenibacillus sacheonensis</name>
    <dbReference type="NCBI Taxonomy" id="742054"/>
    <lineage>
        <taxon>Bacteria</taxon>
        <taxon>Bacillati</taxon>
        <taxon>Bacillota</taxon>
        <taxon>Bacilli</taxon>
        <taxon>Bacillales</taxon>
        <taxon>Paenibacillaceae</taxon>
        <taxon>Paenibacillus</taxon>
    </lineage>
</organism>
<dbReference type="Gene3D" id="1.10.10.60">
    <property type="entry name" value="Homeodomain-like"/>
    <property type="match status" value="2"/>
</dbReference>
<keyword evidence="7" id="KW-0804">Transcription</keyword>
<dbReference type="SUPFAM" id="SSF52172">
    <property type="entry name" value="CheY-like"/>
    <property type="match status" value="1"/>
</dbReference>
<keyword evidence="5" id="KW-0805">Transcription regulation</keyword>
<reference evidence="11 12" key="1">
    <citation type="submission" date="2020-01" db="EMBL/GenBank/DDBJ databases">
        <title>Paenibacillus soybeanensis sp. nov. isolated from the nodules of soybean (Glycine max(L.) Merr).</title>
        <authorList>
            <person name="Wang H."/>
        </authorList>
    </citation>
    <scope>NUCLEOTIDE SEQUENCE [LARGE SCALE GENOMIC DNA]</scope>
    <source>
        <strain evidence="11 12">DSM 23054</strain>
    </source>
</reference>
<accession>A0A7X5C0R0</accession>
<evidence type="ECO:0000313" key="11">
    <source>
        <dbReference type="EMBL" id="NBC71987.1"/>
    </source>
</evidence>
<evidence type="ECO:0000256" key="5">
    <source>
        <dbReference type="ARBA" id="ARBA00023015"/>
    </source>
</evidence>
<dbReference type="RefSeq" id="WP_161702512.1">
    <property type="nucleotide sequence ID" value="NZ_JAAAMU010000015.1"/>
</dbReference>
<keyword evidence="2" id="KW-0963">Cytoplasm</keyword>
<dbReference type="OrthoDB" id="9794370at2"/>
<dbReference type="PANTHER" id="PTHR42713:SF3">
    <property type="entry name" value="TRANSCRIPTIONAL REGULATORY PROTEIN HPTR"/>
    <property type="match status" value="1"/>
</dbReference>
<dbReference type="PROSITE" id="PS50110">
    <property type="entry name" value="RESPONSE_REGULATORY"/>
    <property type="match status" value="1"/>
</dbReference>
<dbReference type="CDD" id="cd17536">
    <property type="entry name" value="REC_YesN-like"/>
    <property type="match status" value="1"/>
</dbReference>
<dbReference type="InterPro" id="IPR020449">
    <property type="entry name" value="Tscrpt_reg_AraC-type_HTH"/>
</dbReference>
<feature type="domain" description="Response regulatory" evidence="10">
    <location>
        <begin position="3"/>
        <end position="120"/>
    </location>
</feature>
<dbReference type="InterPro" id="IPR041522">
    <property type="entry name" value="CdaR_GGDEF"/>
</dbReference>
<dbReference type="GO" id="GO:0005737">
    <property type="term" value="C:cytoplasm"/>
    <property type="evidence" value="ECO:0007669"/>
    <property type="project" value="UniProtKB-SubCell"/>
</dbReference>
<evidence type="ECO:0000256" key="1">
    <source>
        <dbReference type="ARBA" id="ARBA00004496"/>
    </source>
</evidence>
<dbReference type="InterPro" id="IPR018062">
    <property type="entry name" value="HTH_AraC-typ_CS"/>
</dbReference>
<dbReference type="SMART" id="SM00342">
    <property type="entry name" value="HTH_ARAC"/>
    <property type="match status" value="1"/>
</dbReference>
<dbReference type="PRINTS" id="PR00032">
    <property type="entry name" value="HTHARAC"/>
</dbReference>
<dbReference type="Pfam" id="PF12833">
    <property type="entry name" value="HTH_18"/>
    <property type="match status" value="1"/>
</dbReference>
<evidence type="ECO:0000256" key="2">
    <source>
        <dbReference type="ARBA" id="ARBA00022490"/>
    </source>
</evidence>
<dbReference type="InterPro" id="IPR001789">
    <property type="entry name" value="Sig_transdc_resp-reg_receiver"/>
</dbReference>
<keyword evidence="12" id="KW-1185">Reference proteome</keyword>
<keyword evidence="3 8" id="KW-0597">Phosphoprotein</keyword>
<dbReference type="SMART" id="SM00448">
    <property type="entry name" value="REC"/>
    <property type="match status" value="1"/>
</dbReference>
<protein>
    <submittedName>
        <fullName evidence="11">Response regulator</fullName>
    </submittedName>
</protein>
<dbReference type="SUPFAM" id="SSF46689">
    <property type="entry name" value="Homeodomain-like"/>
    <property type="match status" value="2"/>
</dbReference>
<dbReference type="Gene3D" id="3.40.50.2300">
    <property type="match status" value="1"/>
</dbReference>
<comment type="subcellular location">
    <subcellularLocation>
        <location evidence="1">Cytoplasm</location>
    </subcellularLocation>
</comment>
<dbReference type="InterPro" id="IPR009057">
    <property type="entry name" value="Homeodomain-like_sf"/>
</dbReference>
<evidence type="ECO:0000259" key="9">
    <source>
        <dbReference type="PROSITE" id="PS01124"/>
    </source>
</evidence>
<evidence type="ECO:0000256" key="7">
    <source>
        <dbReference type="ARBA" id="ARBA00023163"/>
    </source>
</evidence>
<dbReference type="InterPro" id="IPR051552">
    <property type="entry name" value="HptR"/>
</dbReference>
<feature type="domain" description="HTH araC/xylS-type" evidence="9">
    <location>
        <begin position="434"/>
        <end position="532"/>
    </location>
</feature>
<evidence type="ECO:0000256" key="8">
    <source>
        <dbReference type="PROSITE-ProRule" id="PRU00169"/>
    </source>
</evidence>
<dbReference type="Proteomes" id="UP000558113">
    <property type="component" value="Unassembled WGS sequence"/>
</dbReference>
<dbReference type="InterPro" id="IPR018060">
    <property type="entry name" value="HTH_AraC"/>
</dbReference>
<keyword evidence="4" id="KW-0902">Two-component regulatory system</keyword>
<evidence type="ECO:0000256" key="4">
    <source>
        <dbReference type="ARBA" id="ARBA00023012"/>
    </source>
</evidence>
<sequence>MYRVILVDDEAIIRQGIKKIIQRFAPDWEVVGEAEDGVSGLQQIFRLQPDLVILDFRMPGLNGLECCERIAGQSPRIHRIILTAYQDFQLAKQAIQHGVMGFITKPLDRSELLDTLAKAQALVDREREEQAQMSLLRHTVRKAAPLAQQLYVQHFLMGHDINDLEQFIVDSGYSLPFKPDSDHVILLAVSPDWIEKDAFTAFDIELFLYALTKFVQEWAADRPQSFVLQDHAGQIVVILNFDRDRSAGATSQASELADKLRADIFACFKRTVTIGMSRIRPFLETPSAYQEASLAVTYRFVHGGDQVLSPAKLDATRQLPVRLLEQMESSLALLMQGSEDAAYDALDQAVAAEPIGPDQLKQAIVHYMLRLAVQMKQMDLDVGETSGKSLQAWLSELECTTTRDSLMGKIKVMIHELCQSILKERSMLDLRSAEKAKQYVRDYLSEGVSLQAAADHMGMNASYFSRWFKYATNRNFVDFLKECRIGKAKELLQQGSFTLQEISALIGYADVKHFHRVFKELTGYTPSEYKKHFQ</sequence>
<evidence type="ECO:0000256" key="3">
    <source>
        <dbReference type="ARBA" id="ARBA00022553"/>
    </source>
</evidence>
<keyword evidence="6" id="KW-0238">DNA-binding</keyword>